<sequence length="185" mass="20933">MVGEQRPLHMNGTVYIGQEQDGLASGLDPMQSTSAFMAQINVWDRLMSESSIAAMASCSDNPLGNILSSDLHDFEVVGAGEERRLVTWLCQNQVEFVIVPEKWHLKPSLQFCSVSSSEMFLPNTDDVNTRLFNETRLFLDQCTGKSYRLMRLGASDVASDGDWRRFADNRRLSYTAWAPRTQRRC</sequence>
<dbReference type="InterPro" id="IPR016187">
    <property type="entry name" value="CTDL_fold"/>
</dbReference>
<dbReference type="Pfam" id="PF00354">
    <property type="entry name" value="Pentaxin"/>
    <property type="match status" value="1"/>
</dbReference>
<dbReference type="PROSITE" id="PS51828">
    <property type="entry name" value="PTX_2"/>
    <property type="match status" value="1"/>
</dbReference>
<evidence type="ECO:0000256" key="1">
    <source>
        <dbReference type="PROSITE-ProRule" id="PRU01172"/>
    </source>
</evidence>
<protein>
    <recommendedName>
        <fullName evidence="2">Pentraxin (PTX) domain-containing protein</fullName>
    </recommendedName>
</protein>
<dbReference type="SUPFAM" id="SSF56436">
    <property type="entry name" value="C-type lectin-like"/>
    <property type="match status" value="1"/>
</dbReference>
<feature type="domain" description="Pentraxin (PTX)" evidence="2">
    <location>
        <begin position="1"/>
        <end position="88"/>
    </location>
</feature>
<dbReference type="Gene3D" id="2.60.120.200">
    <property type="match status" value="1"/>
</dbReference>
<organism evidence="3 4">
    <name type="scientific">Petrolisthes manimaculis</name>
    <dbReference type="NCBI Taxonomy" id="1843537"/>
    <lineage>
        <taxon>Eukaryota</taxon>
        <taxon>Metazoa</taxon>
        <taxon>Ecdysozoa</taxon>
        <taxon>Arthropoda</taxon>
        <taxon>Crustacea</taxon>
        <taxon>Multicrustacea</taxon>
        <taxon>Malacostraca</taxon>
        <taxon>Eumalacostraca</taxon>
        <taxon>Eucarida</taxon>
        <taxon>Decapoda</taxon>
        <taxon>Pleocyemata</taxon>
        <taxon>Anomura</taxon>
        <taxon>Galatheoidea</taxon>
        <taxon>Porcellanidae</taxon>
        <taxon>Petrolisthes</taxon>
    </lineage>
</organism>
<comment type="caution">
    <text evidence="1">Lacks conserved residue(s) required for the propagation of feature annotation.</text>
</comment>
<evidence type="ECO:0000313" key="3">
    <source>
        <dbReference type="EMBL" id="KAK4290389.1"/>
    </source>
</evidence>
<evidence type="ECO:0000313" key="4">
    <source>
        <dbReference type="Proteomes" id="UP001292094"/>
    </source>
</evidence>
<dbReference type="Proteomes" id="UP001292094">
    <property type="component" value="Unassembled WGS sequence"/>
</dbReference>
<dbReference type="InterPro" id="IPR001759">
    <property type="entry name" value="PTX_dom"/>
</dbReference>
<accession>A0AAE1TP57</accession>
<comment type="caution">
    <text evidence="3">The sequence shown here is derived from an EMBL/GenBank/DDBJ whole genome shotgun (WGS) entry which is preliminary data.</text>
</comment>
<proteinExistence type="predicted"/>
<keyword evidence="4" id="KW-1185">Reference proteome</keyword>
<dbReference type="EMBL" id="JAWZYT010005493">
    <property type="protein sequence ID" value="KAK4290389.1"/>
    <property type="molecule type" value="Genomic_DNA"/>
</dbReference>
<gene>
    <name evidence="3" type="ORF">Pmani_036705</name>
</gene>
<dbReference type="InterPro" id="IPR013320">
    <property type="entry name" value="ConA-like_dom_sf"/>
</dbReference>
<evidence type="ECO:0000259" key="2">
    <source>
        <dbReference type="PROSITE" id="PS51828"/>
    </source>
</evidence>
<dbReference type="AlphaFoldDB" id="A0AAE1TP57"/>
<reference evidence="3" key="1">
    <citation type="submission" date="2023-11" db="EMBL/GenBank/DDBJ databases">
        <title>Genome assemblies of two species of porcelain crab, Petrolisthes cinctipes and Petrolisthes manimaculis (Anomura: Porcellanidae).</title>
        <authorList>
            <person name="Angst P."/>
        </authorList>
    </citation>
    <scope>NUCLEOTIDE SEQUENCE</scope>
    <source>
        <strain evidence="3">PB745_02</strain>
        <tissue evidence="3">Gill</tissue>
    </source>
</reference>
<name>A0AAE1TP57_9EUCA</name>
<dbReference type="SUPFAM" id="SSF49899">
    <property type="entry name" value="Concanavalin A-like lectins/glucanases"/>
    <property type="match status" value="1"/>
</dbReference>